<dbReference type="CDD" id="cd00085">
    <property type="entry name" value="HNHc"/>
    <property type="match status" value="1"/>
</dbReference>
<feature type="region of interest" description="Disordered" evidence="1">
    <location>
        <begin position="389"/>
        <end position="436"/>
    </location>
</feature>
<sequence length="694" mass="73063">MMRVLRMGTSVGARRTRRRRRRSFDRDDDPIRNPTGTKGQVSPPIPRGRSAVHRPPADVGGRTYVGRMDEPTGDRQPDEDGAADNEVCLHCSLGVCDKHPDLSHSSEVLDQSHLKPLARDIAPLFHVDGPPGADRKTVAALREMPPGPRLAAVLEGIDLASVDDYVAVEVIAGYHRMEAWAAARTAEAAAQLASRDVMFPLRYDPDTSRRDVNVAAEELSMRMGLTRPESRRLISVGAAFDGVMAPTAEALEAGLIDWRKAATIITTLDHQPAPVAWAVQEEVLPRAPFRSHPQVVRDLNKALIAVDHHDADHRQHRASARRHVQRLTPLPDGQAAMRLVGPAHELIALDLAAEAGARAAKGAGDSRTTDQLRFDTLVTLAQHALVTGWAGTPPDGSAAPASATGATGPAPTTPADDPAPPGAADPFPGWPGPAMRLSPAHIQVRLTVPLSVALPPEDDDDGGGRREPVGVGATVSDAAVAATTGSPPPGGDPPGAAPPPETAPGTTPPRDLAPGTASPSDPPPGNAPEPATTSDLVPACDLPTAEVAELDGYGPITPAVARALAAGGTWRRIVTDPLSGAVLDVGRTTYRPPADLVRHLAARDRGCVSPTCQVPPGHCQIDHTMPWSQGGPTADWNTELLCGREHLIKTCGAFKLAQPTPGTFVWTTPTGHRYHLAPDGTVTPLAPPDDPPPF</sequence>
<dbReference type="InterPro" id="IPR003870">
    <property type="entry name" value="DUF222"/>
</dbReference>
<dbReference type="SMART" id="SM00507">
    <property type="entry name" value="HNHc"/>
    <property type="match status" value="1"/>
</dbReference>
<proteinExistence type="predicted"/>
<feature type="compositionally biased region" description="Low complexity" evidence="1">
    <location>
        <begin position="390"/>
        <end position="416"/>
    </location>
</feature>
<comment type="caution">
    <text evidence="3">The sequence shown here is derived from an EMBL/GenBank/DDBJ whole genome shotgun (WGS) entry which is preliminary data.</text>
</comment>
<evidence type="ECO:0000256" key="1">
    <source>
        <dbReference type="SAM" id="MobiDB-lite"/>
    </source>
</evidence>
<dbReference type="EMBL" id="WHJE01000031">
    <property type="protein sequence ID" value="KAE8764493.1"/>
    <property type="molecule type" value="Genomic_DNA"/>
</dbReference>
<evidence type="ECO:0000313" key="4">
    <source>
        <dbReference type="Proteomes" id="UP000451860"/>
    </source>
</evidence>
<accession>A0A7J5URL8</accession>
<keyword evidence="4" id="KW-1185">Reference proteome</keyword>
<dbReference type="AlphaFoldDB" id="A0A7J5URL8"/>
<reference evidence="3 4" key="1">
    <citation type="submission" date="2019-10" db="EMBL/GenBank/DDBJ databases">
        <title>Georgenia wutianyii sp. nov. and Georgenia yuyongxinii sp. nov. isolated from plateau pika (Ochotona curzoniae) in the Qinghai-Tibet plateau of China.</title>
        <authorList>
            <person name="Tian Z."/>
        </authorList>
    </citation>
    <scope>NUCLEOTIDE SEQUENCE [LARGE SCALE GENOMIC DNA]</scope>
    <source>
        <strain evidence="3 4">DSM 21501</strain>
    </source>
</reference>
<evidence type="ECO:0000313" key="3">
    <source>
        <dbReference type="EMBL" id="KAE8764493.1"/>
    </source>
</evidence>
<protein>
    <submittedName>
        <fullName evidence="3">DUF222 domain-containing protein</fullName>
    </submittedName>
</protein>
<feature type="compositionally biased region" description="Basic residues" evidence="1">
    <location>
        <begin position="14"/>
        <end position="23"/>
    </location>
</feature>
<feature type="compositionally biased region" description="Pro residues" evidence="1">
    <location>
        <begin position="486"/>
        <end position="502"/>
    </location>
</feature>
<feature type="compositionally biased region" description="Pro residues" evidence="1">
    <location>
        <begin position="417"/>
        <end position="431"/>
    </location>
</feature>
<dbReference type="Proteomes" id="UP000451860">
    <property type="component" value="Unassembled WGS sequence"/>
</dbReference>
<dbReference type="Pfam" id="PF02720">
    <property type="entry name" value="DUF222"/>
    <property type="match status" value="1"/>
</dbReference>
<evidence type="ECO:0000259" key="2">
    <source>
        <dbReference type="SMART" id="SM00507"/>
    </source>
</evidence>
<feature type="region of interest" description="Disordered" evidence="1">
    <location>
        <begin position="1"/>
        <end position="81"/>
    </location>
</feature>
<feature type="region of interest" description="Disordered" evidence="1">
    <location>
        <begin position="481"/>
        <end position="537"/>
    </location>
</feature>
<feature type="compositionally biased region" description="Basic and acidic residues" evidence="1">
    <location>
        <begin position="67"/>
        <end position="78"/>
    </location>
</feature>
<dbReference type="InterPro" id="IPR003615">
    <property type="entry name" value="HNH_nuc"/>
</dbReference>
<name>A0A7J5URL8_9MICO</name>
<dbReference type="OrthoDB" id="5140334at2"/>
<gene>
    <name evidence="3" type="ORF">GB883_08760</name>
</gene>
<feature type="domain" description="HNH nuclease" evidence="2">
    <location>
        <begin position="595"/>
        <end position="647"/>
    </location>
</feature>
<organism evidence="3 4">
    <name type="scientific">Georgenia thermotolerans</name>
    <dbReference type="NCBI Taxonomy" id="527326"/>
    <lineage>
        <taxon>Bacteria</taxon>
        <taxon>Bacillati</taxon>
        <taxon>Actinomycetota</taxon>
        <taxon>Actinomycetes</taxon>
        <taxon>Micrococcales</taxon>
        <taxon>Bogoriellaceae</taxon>
        <taxon>Georgenia</taxon>
    </lineage>
</organism>